<comment type="caution">
    <text evidence="2">The sequence shown here is derived from an EMBL/GenBank/DDBJ whole genome shotgun (WGS) entry which is preliminary data.</text>
</comment>
<keyword evidence="3" id="KW-1185">Reference proteome</keyword>
<organism evidence="2 3">
    <name type="scientific">Pristionchus entomophagus</name>
    <dbReference type="NCBI Taxonomy" id="358040"/>
    <lineage>
        <taxon>Eukaryota</taxon>
        <taxon>Metazoa</taxon>
        <taxon>Ecdysozoa</taxon>
        <taxon>Nematoda</taxon>
        <taxon>Chromadorea</taxon>
        <taxon>Rhabditida</taxon>
        <taxon>Rhabditina</taxon>
        <taxon>Diplogasteromorpha</taxon>
        <taxon>Diplogasteroidea</taxon>
        <taxon>Neodiplogasteridae</taxon>
        <taxon>Pristionchus</taxon>
    </lineage>
</organism>
<protein>
    <submittedName>
        <fullName evidence="2">Uncharacterized protein</fullName>
    </submittedName>
</protein>
<name>A0AAV5SKG2_9BILA</name>
<proteinExistence type="predicted"/>
<gene>
    <name evidence="2" type="ORF">PENTCL1PPCAC_5277</name>
</gene>
<evidence type="ECO:0000256" key="1">
    <source>
        <dbReference type="SAM" id="MobiDB-lite"/>
    </source>
</evidence>
<dbReference type="EMBL" id="BTSX01000002">
    <property type="protein sequence ID" value="GMS83102.1"/>
    <property type="molecule type" value="Genomic_DNA"/>
</dbReference>
<dbReference type="Proteomes" id="UP001432027">
    <property type="component" value="Unassembled WGS sequence"/>
</dbReference>
<accession>A0AAV5SKG2</accession>
<feature type="region of interest" description="Disordered" evidence="1">
    <location>
        <begin position="54"/>
        <end position="76"/>
    </location>
</feature>
<sequence length="76" mass="8890">SLVHLHLSLAREQCPHRWIEYSCECVIKLTLRKVVYFNRQRVIRREYDSVKAAKGQMRKKDSSGSIHIAPHECGAR</sequence>
<evidence type="ECO:0000313" key="2">
    <source>
        <dbReference type="EMBL" id="GMS83102.1"/>
    </source>
</evidence>
<dbReference type="AlphaFoldDB" id="A0AAV5SKG2"/>
<feature type="non-terminal residue" evidence="2">
    <location>
        <position position="1"/>
    </location>
</feature>
<evidence type="ECO:0000313" key="3">
    <source>
        <dbReference type="Proteomes" id="UP001432027"/>
    </source>
</evidence>
<reference evidence="2" key="1">
    <citation type="submission" date="2023-10" db="EMBL/GenBank/DDBJ databases">
        <title>Genome assembly of Pristionchus species.</title>
        <authorList>
            <person name="Yoshida K."/>
            <person name="Sommer R.J."/>
        </authorList>
    </citation>
    <scope>NUCLEOTIDE SEQUENCE</scope>
    <source>
        <strain evidence="2">RS0144</strain>
    </source>
</reference>